<dbReference type="InterPro" id="IPR051678">
    <property type="entry name" value="AGP_Transferase"/>
</dbReference>
<evidence type="ECO:0000256" key="1">
    <source>
        <dbReference type="SAM" id="Phobius"/>
    </source>
</evidence>
<dbReference type="PANTHER" id="PTHR21310:SF15">
    <property type="entry name" value="AMINOGLYCOSIDE PHOSPHOTRANSFERASE DOMAIN-CONTAINING PROTEIN"/>
    <property type="match status" value="1"/>
</dbReference>
<dbReference type="InterPro" id="IPR011009">
    <property type="entry name" value="Kinase-like_dom_sf"/>
</dbReference>
<organism evidence="3 4">
    <name type="scientific">Humicola insolens</name>
    <name type="common">Soft-rot fungus</name>
    <dbReference type="NCBI Taxonomy" id="85995"/>
    <lineage>
        <taxon>Eukaryota</taxon>
        <taxon>Fungi</taxon>
        <taxon>Dikarya</taxon>
        <taxon>Ascomycota</taxon>
        <taxon>Pezizomycotina</taxon>
        <taxon>Sordariomycetes</taxon>
        <taxon>Sordariomycetidae</taxon>
        <taxon>Sordariales</taxon>
        <taxon>Chaetomiaceae</taxon>
        <taxon>Mycothermus</taxon>
    </lineage>
</organism>
<comment type="caution">
    <text evidence="3">The sequence shown here is derived from an EMBL/GenBank/DDBJ whole genome shotgun (WGS) entry which is preliminary data.</text>
</comment>
<dbReference type="InterPro" id="IPR002575">
    <property type="entry name" value="Aminoglycoside_PTrfase"/>
</dbReference>
<keyword evidence="1" id="KW-0472">Membrane</keyword>
<dbReference type="EMBL" id="JAZGSY010000128">
    <property type="protein sequence ID" value="KAL1840079.1"/>
    <property type="molecule type" value="Genomic_DNA"/>
</dbReference>
<dbReference type="CDD" id="cd05120">
    <property type="entry name" value="APH_ChoK_like"/>
    <property type="match status" value="1"/>
</dbReference>
<feature type="transmembrane region" description="Helical" evidence="1">
    <location>
        <begin position="334"/>
        <end position="357"/>
    </location>
</feature>
<name>A0ABR3VEB6_HUMIN</name>
<keyword evidence="4" id="KW-1185">Reference proteome</keyword>
<keyword evidence="1" id="KW-1133">Transmembrane helix</keyword>
<dbReference type="Pfam" id="PF01636">
    <property type="entry name" value="APH"/>
    <property type="match status" value="1"/>
</dbReference>
<dbReference type="SUPFAM" id="SSF56112">
    <property type="entry name" value="Protein kinase-like (PK-like)"/>
    <property type="match status" value="1"/>
</dbReference>
<evidence type="ECO:0000313" key="4">
    <source>
        <dbReference type="Proteomes" id="UP001583172"/>
    </source>
</evidence>
<dbReference type="Proteomes" id="UP001583172">
    <property type="component" value="Unassembled WGS sequence"/>
</dbReference>
<accession>A0ABR3VEB6</accession>
<keyword evidence="1" id="KW-0812">Transmembrane</keyword>
<gene>
    <name evidence="3" type="ORF">VTJ49DRAFT_814</name>
</gene>
<evidence type="ECO:0000313" key="3">
    <source>
        <dbReference type="EMBL" id="KAL1840079.1"/>
    </source>
</evidence>
<dbReference type="Gene3D" id="3.90.1200.10">
    <property type="match status" value="1"/>
</dbReference>
<proteinExistence type="predicted"/>
<feature type="transmembrane region" description="Helical" evidence="1">
    <location>
        <begin position="288"/>
        <end position="313"/>
    </location>
</feature>
<dbReference type="PANTHER" id="PTHR21310">
    <property type="entry name" value="AMINOGLYCOSIDE PHOSPHOTRANSFERASE-RELATED-RELATED"/>
    <property type="match status" value="1"/>
</dbReference>
<sequence length="448" mass="51016">MDIGHLVYDDRQSELTSMAARAQHQPPLVPQLGLASEEGWLATSTDRKYYRRGNAFIKRCLRTREILPGPQGSPYPRLRKESLKNEADTLRFVRRHTEIPVPLLFCDFEDDDAYYLITEYVEGVSMAELPDEQKQVVTEELESYLAQLKTLRSNRLGGPTGIVIPPYRVLCETERDDWSRLRTADRPEYVFCHNDCSQHNVIVNPDTLKIAAIVDWEYAGFYPEWFEFPFYTRKGPSVALGDEEDDASRLLDFLNSQREPDPWEDSMELFDLPVGVYLLDLLDKSPQFFVFALVLVLALILTITFAIAFTIALSLSLSLSITVSLTFSLSNLRFTSLLLLFTFTLTFTLDFTLTITLASTLTITLSLTLSVLLTRFFLILTTLPVITRLTLRQLLKPQNRPRLPRHNLANILHREQPVRVPNRALLELALRGIAEAAAEVGVYHGCVA</sequence>
<feature type="domain" description="Aminoglycoside phosphotransferase" evidence="2">
    <location>
        <begin position="48"/>
        <end position="228"/>
    </location>
</feature>
<protein>
    <recommendedName>
        <fullName evidence="2">Aminoglycoside phosphotransferase domain-containing protein</fullName>
    </recommendedName>
</protein>
<evidence type="ECO:0000259" key="2">
    <source>
        <dbReference type="Pfam" id="PF01636"/>
    </source>
</evidence>
<reference evidence="3 4" key="1">
    <citation type="journal article" date="2024" name="Commun. Biol.">
        <title>Comparative genomic analysis of thermophilic fungi reveals convergent evolutionary adaptations and gene losses.</title>
        <authorList>
            <person name="Steindorff A.S."/>
            <person name="Aguilar-Pontes M.V."/>
            <person name="Robinson A.J."/>
            <person name="Andreopoulos B."/>
            <person name="LaButti K."/>
            <person name="Kuo A."/>
            <person name="Mondo S."/>
            <person name="Riley R."/>
            <person name="Otillar R."/>
            <person name="Haridas S."/>
            <person name="Lipzen A."/>
            <person name="Grimwood J."/>
            <person name="Schmutz J."/>
            <person name="Clum A."/>
            <person name="Reid I.D."/>
            <person name="Moisan M.C."/>
            <person name="Butler G."/>
            <person name="Nguyen T.T.M."/>
            <person name="Dewar K."/>
            <person name="Conant G."/>
            <person name="Drula E."/>
            <person name="Henrissat B."/>
            <person name="Hansel C."/>
            <person name="Singer S."/>
            <person name="Hutchinson M.I."/>
            <person name="de Vries R.P."/>
            <person name="Natvig D.O."/>
            <person name="Powell A.J."/>
            <person name="Tsang A."/>
            <person name="Grigoriev I.V."/>
        </authorList>
    </citation>
    <scope>NUCLEOTIDE SEQUENCE [LARGE SCALE GENOMIC DNA]</scope>
    <source>
        <strain evidence="3 4">CBS 620.91</strain>
    </source>
</reference>
<feature type="transmembrane region" description="Helical" evidence="1">
    <location>
        <begin position="363"/>
        <end position="386"/>
    </location>
</feature>